<dbReference type="Gene3D" id="1.25.40.10">
    <property type="entry name" value="Tetratricopeptide repeat domain"/>
    <property type="match status" value="1"/>
</dbReference>
<comment type="subcellular location">
    <subcellularLocation>
        <location evidence="1">Cell outer membrane</location>
    </subcellularLocation>
</comment>
<proteinExistence type="inferred from homology"/>
<dbReference type="Gene3D" id="1.25.40.390">
    <property type="match status" value="1"/>
</dbReference>
<feature type="chain" id="PRO_5031005150" description="RagB/SusD domain-containing protein" evidence="6">
    <location>
        <begin position="23"/>
        <end position="545"/>
    </location>
</feature>
<sequence length="545" mass="60205">MKKIKYLTIVSAVALAILSLSSCTNDLNVTPLDTKVSTATATFKNTATPYIEYLAKIYAGFSTGGLQGGDNQLDISGYDGGSQAGYLRPLWNLEELPTDEAMCCWNDNTIQNFHTFSWTPTDIFLNGFYARLYYQITIATSFLQETTDAQLQSRGCSTSLIDSIHTFRAEARFLRALCYDNVLDLFRNGPLVTDSSPIGTPTLPPYATAQQILNYITTELNSCQADLDAPAVGYGPTYGHANKAAAWALLARVYLNANTYLGTNNTQYYDSCLTNCNKVIAAGYKLEPTYQNLFTTDNYKSQEIIFPNIYDGTNLTTWGGLMFLECSMVDSKNQSITNAPGAWGGNRAVPEFVARFTNEETNYTLDQRYSMLYQGFNHPSIDDNTQFEQGTPLLKYVNYSSTGVKSTASFATGAFPILRLGDVYLMYAEAVLRGGAGGDKATALQYINDLRDRAEGSGGFTDLEITSSQLTLPFILEERAREMFAEATRRTDLVRFGDLTSSSYLWQWKGGVKNGTGVDNHYNVYPLPSSDLNANPNLKQNPGYN</sequence>
<evidence type="ECO:0000259" key="7">
    <source>
        <dbReference type="Pfam" id="PF07980"/>
    </source>
</evidence>
<comment type="similarity">
    <text evidence="2">Belongs to the SusD family.</text>
</comment>
<dbReference type="AlphaFoldDB" id="A0A7W5DQX7"/>
<comment type="caution">
    <text evidence="8">The sequence shown here is derived from an EMBL/GenBank/DDBJ whole genome shotgun (WGS) entry which is preliminary data.</text>
</comment>
<dbReference type="InterPro" id="IPR012944">
    <property type="entry name" value="SusD_RagB_dom"/>
</dbReference>
<evidence type="ECO:0000313" key="8">
    <source>
        <dbReference type="EMBL" id="MBB3187073.1"/>
    </source>
</evidence>
<evidence type="ECO:0000256" key="2">
    <source>
        <dbReference type="ARBA" id="ARBA00006275"/>
    </source>
</evidence>
<keyword evidence="4" id="KW-0472">Membrane</keyword>
<dbReference type="InterPro" id="IPR011990">
    <property type="entry name" value="TPR-like_helical_dom_sf"/>
</dbReference>
<evidence type="ECO:0000256" key="6">
    <source>
        <dbReference type="SAM" id="SignalP"/>
    </source>
</evidence>
<reference evidence="8 9" key="1">
    <citation type="submission" date="2020-08" db="EMBL/GenBank/DDBJ databases">
        <title>Genomic Encyclopedia of Type Strains, Phase IV (KMG-IV): sequencing the most valuable type-strain genomes for metagenomic binning, comparative biology and taxonomic classification.</title>
        <authorList>
            <person name="Goeker M."/>
        </authorList>
    </citation>
    <scope>NUCLEOTIDE SEQUENCE [LARGE SCALE GENOMIC DNA]</scope>
    <source>
        <strain evidence="8 9">DSM 27471</strain>
    </source>
</reference>
<feature type="domain" description="RagB/SusD" evidence="7">
    <location>
        <begin position="355"/>
        <end position="544"/>
    </location>
</feature>
<dbReference type="RefSeq" id="WP_183412886.1">
    <property type="nucleotide sequence ID" value="NZ_JACHYB010000001.1"/>
</dbReference>
<dbReference type="PROSITE" id="PS51257">
    <property type="entry name" value="PROKAR_LIPOPROTEIN"/>
    <property type="match status" value="1"/>
</dbReference>
<dbReference type="GO" id="GO:0009279">
    <property type="term" value="C:cell outer membrane"/>
    <property type="evidence" value="ECO:0007669"/>
    <property type="project" value="UniProtKB-SubCell"/>
</dbReference>
<dbReference type="Pfam" id="PF07980">
    <property type="entry name" value="SusD_RagB"/>
    <property type="match status" value="1"/>
</dbReference>
<organism evidence="8 9">
    <name type="scientific">Microbacter margulisiae</name>
    <dbReference type="NCBI Taxonomy" id="1350067"/>
    <lineage>
        <taxon>Bacteria</taxon>
        <taxon>Pseudomonadati</taxon>
        <taxon>Bacteroidota</taxon>
        <taxon>Bacteroidia</taxon>
        <taxon>Bacteroidales</taxon>
        <taxon>Porphyromonadaceae</taxon>
        <taxon>Microbacter</taxon>
    </lineage>
</organism>
<keyword evidence="3 6" id="KW-0732">Signal</keyword>
<evidence type="ECO:0000256" key="3">
    <source>
        <dbReference type="ARBA" id="ARBA00022729"/>
    </source>
</evidence>
<dbReference type="SUPFAM" id="SSF48452">
    <property type="entry name" value="TPR-like"/>
    <property type="match status" value="1"/>
</dbReference>
<gene>
    <name evidence="8" type="ORF">FHX64_001236</name>
</gene>
<evidence type="ECO:0000256" key="5">
    <source>
        <dbReference type="ARBA" id="ARBA00023237"/>
    </source>
</evidence>
<dbReference type="Gene3D" id="1.10.3780.10">
    <property type="entry name" value="SusD-like"/>
    <property type="match status" value="1"/>
</dbReference>
<dbReference type="Proteomes" id="UP000544222">
    <property type="component" value="Unassembled WGS sequence"/>
</dbReference>
<dbReference type="CDD" id="cd08977">
    <property type="entry name" value="SusD"/>
    <property type="match status" value="1"/>
</dbReference>
<evidence type="ECO:0000256" key="1">
    <source>
        <dbReference type="ARBA" id="ARBA00004442"/>
    </source>
</evidence>
<evidence type="ECO:0000313" key="9">
    <source>
        <dbReference type="Proteomes" id="UP000544222"/>
    </source>
</evidence>
<feature type="signal peptide" evidence="6">
    <location>
        <begin position="1"/>
        <end position="22"/>
    </location>
</feature>
<protein>
    <recommendedName>
        <fullName evidence="7">RagB/SusD domain-containing protein</fullName>
    </recommendedName>
</protein>
<keyword evidence="5" id="KW-0998">Cell outer membrane</keyword>
<dbReference type="EMBL" id="JACHYB010000001">
    <property type="protein sequence ID" value="MBB3187073.1"/>
    <property type="molecule type" value="Genomic_DNA"/>
</dbReference>
<accession>A0A7W5DQX7</accession>
<keyword evidence="9" id="KW-1185">Reference proteome</keyword>
<evidence type="ECO:0000256" key="4">
    <source>
        <dbReference type="ARBA" id="ARBA00023136"/>
    </source>
</evidence>
<name>A0A7W5DQX7_9PORP</name>